<evidence type="ECO:0000313" key="7">
    <source>
        <dbReference type="EMBL" id="CBI04377.1"/>
    </source>
</evidence>
<evidence type="ECO:0000256" key="2">
    <source>
        <dbReference type="ARBA" id="ARBA00022692"/>
    </source>
</evidence>
<evidence type="ECO:0000256" key="3">
    <source>
        <dbReference type="ARBA" id="ARBA00022989"/>
    </source>
</evidence>
<sequence>MKNVPSVLLIVLGASAWGTLGAFALPLYTAGLKPLDVATVRVVVAAACFAAMTLFSHRSYFRVTWHRLGWLALHGLIAVGLYNFLFFVAIAHVGIVLAFALLYSAPAWSAVLGYVLLRERHPKRIYLAVFLTMMGVALAVMKPDGFKLLLSIPIIGLLAGLGAALTYALFSILGKPLLRDCPSSTLLLYSFGIGSLVLTVVDGLDGGGNRLLLISSADWLVLLSIGVFPTFLAYLAYTEGLRHTPATLATILAAIEPVVAVALGLVVFHERLSAYQFVGVVLILSAAVIVALSRSTNTRSTSMSP</sequence>
<dbReference type="InterPro" id="IPR037185">
    <property type="entry name" value="EmrE-like"/>
</dbReference>
<feature type="transmembrane region" description="Helical" evidence="5">
    <location>
        <begin position="274"/>
        <end position="293"/>
    </location>
</feature>
<evidence type="ECO:0000256" key="5">
    <source>
        <dbReference type="SAM" id="Phobius"/>
    </source>
</evidence>
<dbReference type="InterPro" id="IPR000620">
    <property type="entry name" value="EamA_dom"/>
</dbReference>
<comment type="subcellular location">
    <subcellularLocation>
        <location evidence="1">Membrane</location>
        <topology evidence="1">Multi-pass membrane protein</topology>
    </subcellularLocation>
</comment>
<dbReference type="EMBL" id="CABP01000060">
    <property type="protein sequence ID" value="CBI04377.1"/>
    <property type="molecule type" value="Genomic_DNA"/>
</dbReference>
<dbReference type="SUPFAM" id="SSF103481">
    <property type="entry name" value="Multidrug resistance efflux transporter EmrE"/>
    <property type="match status" value="2"/>
</dbReference>
<feature type="transmembrane region" description="Helical" evidence="5">
    <location>
        <begin position="124"/>
        <end position="142"/>
    </location>
</feature>
<feature type="transmembrane region" description="Helical" evidence="5">
    <location>
        <begin position="68"/>
        <end position="89"/>
    </location>
</feature>
<name>E6QB01_9ZZZZ</name>
<dbReference type="PANTHER" id="PTHR32322:SF2">
    <property type="entry name" value="EAMA DOMAIN-CONTAINING PROTEIN"/>
    <property type="match status" value="1"/>
</dbReference>
<organism evidence="7">
    <name type="scientific">mine drainage metagenome</name>
    <dbReference type="NCBI Taxonomy" id="410659"/>
    <lineage>
        <taxon>unclassified sequences</taxon>
        <taxon>metagenomes</taxon>
        <taxon>ecological metagenomes</taxon>
    </lineage>
</organism>
<dbReference type="PANTHER" id="PTHR32322">
    <property type="entry name" value="INNER MEMBRANE TRANSPORTER"/>
    <property type="match status" value="1"/>
</dbReference>
<keyword evidence="2 5" id="KW-0812">Transmembrane</keyword>
<dbReference type="AlphaFoldDB" id="E6QB01"/>
<evidence type="ECO:0000256" key="1">
    <source>
        <dbReference type="ARBA" id="ARBA00004141"/>
    </source>
</evidence>
<feature type="transmembrane region" description="Helical" evidence="5">
    <location>
        <begin position="148"/>
        <end position="174"/>
    </location>
</feature>
<dbReference type="GO" id="GO:0016020">
    <property type="term" value="C:membrane"/>
    <property type="evidence" value="ECO:0007669"/>
    <property type="project" value="UniProtKB-SubCell"/>
</dbReference>
<feature type="transmembrane region" description="Helical" evidence="5">
    <location>
        <begin position="38"/>
        <end position="56"/>
    </location>
</feature>
<feature type="transmembrane region" description="Helical" evidence="5">
    <location>
        <begin position="248"/>
        <end position="268"/>
    </location>
</feature>
<protein>
    <submittedName>
        <fullName evidence="7">Putative Integral membrane protein</fullName>
    </submittedName>
</protein>
<feature type="transmembrane region" description="Helical" evidence="5">
    <location>
        <begin position="216"/>
        <end position="236"/>
    </location>
</feature>
<keyword evidence="4 5" id="KW-0472">Membrane</keyword>
<comment type="caution">
    <text evidence="7">The sequence shown here is derived from an EMBL/GenBank/DDBJ whole genome shotgun (WGS) entry which is preliminary data.</text>
</comment>
<evidence type="ECO:0000259" key="6">
    <source>
        <dbReference type="Pfam" id="PF00892"/>
    </source>
</evidence>
<dbReference type="Gene3D" id="1.10.3730.20">
    <property type="match status" value="1"/>
</dbReference>
<dbReference type="InterPro" id="IPR050638">
    <property type="entry name" value="AA-Vitamin_Transporters"/>
</dbReference>
<dbReference type="Pfam" id="PF00892">
    <property type="entry name" value="EamA"/>
    <property type="match status" value="2"/>
</dbReference>
<evidence type="ECO:0000256" key="4">
    <source>
        <dbReference type="ARBA" id="ARBA00023136"/>
    </source>
</evidence>
<keyword evidence="3 5" id="KW-1133">Transmembrane helix</keyword>
<reference evidence="7" key="1">
    <citation type="submission" date="2009-10" db="EMBL/GenBank/DDBJ databases">
        <title>Diversity of trophic interactions inside an arsenic-rich microbial ecosystem.</title>
        <authorList>
            <person name="Bertin P.N."/>
            <person name="Heinrich-Salmeron A."/>
            <person name="Pelletier E."/>
            <person name="Goulhen-Chollet F."/>
            <person name="Arsene-Ploetze F."/>
            <person name="Gallien S."/>
            <person name="Calteau A."/>
            <person name="Vallenet D."/>
            <person name="Casiot C."/>
            <person name="Chane-Woon-Ming B."/>
            <person name="Giloteaux L."/>
            <person name="Barakat M."/>
            <person name="Bonnefoy V."/>
            <person name="Bruneel O."/>
            <person name="Chandler M."/>
            <person name="Cleiss J."/>
            <person name="Duran R."/>
            <person name="Elbaz-Poulichet F."/>
            <person name="Fonknechten N."/>
            <person name="Lauga B."/>
            <person name="Mornico D."/>
            <person name="Ortet P."/>
            <person name="Schaeffer C."/>
            <person name="Siguier P."/>
            <person name="Alexander Thil Smith A."/>
            <person name="Van Dorsselaer A."/>
            <person name="Weissenbach J."/>
            <person name="Medigue C."/>
            <person name="Le Paslier D."/>
        </authorList>
    </citation>
    <scope>NUCLEOTIDE SEQUENCE</scope>
</reference>
<proteinExistence type="predicted"/>
<feature type="domain" description="EamA" evidence="6">
    <location>
        <begin position="155"/>
        <end position="291"/>
    </location>
</feature>
<feature type="transmembrane region" description="Helical" evidence="5">
    <location>
        <begin position="95"/>
        <end position="117"/>
    </location>
</feature>
<feature type="transmembrane region" description="Helical" evidence="5">
    <location>
        <begin position="186"/>
        <end position="204"/>
    </location>
</feature>
<accession>E6QB01</accession>
<feature type="domain" description="EamA" evidence="6">
    <location>
        <begin position="6"/>
        <end position="140"/>
    </location>
</feature>
<gene>
    <name evidence="7" type="ORF">CARN5_2189</name>
</gene>